<dbReference type="GO" id="GO:0016787">
    <property type="term" value="F:hydrolase activity"/>
    <property type="evidence" value="ECO:0007669"/>
    <property type="project" value="InterPro"/>
</dbReference>
<sequence length="135" mass="14552">MIIRKLTPDLAVADQLTLDDLEAVKDAGYKAVVCNRPDEEGEPHAEAEAMAKKASLLGLEFRYLPVNGGNITDRDVEQHAAVLAEVPAPALTYCRSGTRCAKLWALAEAGKRDVTTLVETVDKAGLSIVDIAHRL</sequence>
<dbReference type="Pfam" id="PF04273">
    <property type="entry name" value="BLH_phosphatase"/>
    <property type="match status" value="1"/>
</dbReference>
<accession>A0A0U2N611</accession>
<evidence type="ECO:0000259" key="1">
    <source>
        <dbReference type="Pfam" id="PF04273"/>
    </source>
</evidence>
<proteinExistence type="predicted"/>
<dbReference type="Gene3D" id="3.90.190.10">
    <property type="entry name" value="Protein tyrosine phosphatase superfamily"/>
    <property type="match status" value="1"/>
</dbReference>
<dbReference type="EMBL" id="KT201085">
    <property type="protein sequence ID" value="ALS56055.1"/>
    <property type="molecule type" value="Genomic_DNA"/>
</dbReference>
<dbReference type="AlphaFoldDB" id="A0A0U2N611"/>
<feature type="domain" description="Beta-lactamase hydrolase-like protein phosphatase-like" evidence="1">
    <location>
        <begin position="3"/>
        <end position="110"/>
    </location>
</feature>
<reference evidence="2" key="1">
    <citation type="journal article" date="2016" name="ISME J.">
        <title>Functional metagenomic screen reveals new and diverse microbial rhodopsins.</title>
        <authorList>
            <person name="Pushkarev A."/>
            <person name="Beja O."/>
        </authorList>
    </citation>
    <scope>NUCLEOTIDE SEQUENCE</scope>
</reference>
<dbReference type="InterPro" id="IPR029021">
    <property type="entry name" value="Prot-tyrosine_phosphatase-like"/>
</dbReference>
<organism evidence="2">
    <name type="scientific">uncultured bacterium EIL107F05</name>
    <dbReference type="NCBI Taxonomy" id="1768198"/>
    <lineage>
        <taxon>Bacteria</taxon>
        <taxon>environmental samples</taxon>
    </lineage>
</organism>
<protein>
    <recommendedName>
        <fullName evidence="1">Beta-lactamase hydrolase-like protein phosphatase-like domain-containing protein</fullName>
    </recommendedName>
</protein>
<dbReference type="NCBIfam" id="TIGR01244">
    <property type="entry name" value="TIGR01244 family sulfur transferase"/>
    <property type="match status" value="1"/>
</dbReference>
<dbReference type="InterPro" id="IPR005939">
    <property type="entry name" value="BLH_phosphatase-like"/>
</dbReference>
<name>A0A0U2N611_9BACT</name>
<evidence type="ECO:0000313" key="2">
    <source>
        <dbReference type="EMBL" id="ALS56055.1"/>
    </source>
</evidence>